<evidence type="ECO:0000256" key="1">
    <source>
        <dbReference type="SAM" id="MobiDB-lite"/>
    </source>
</evidence>
<feature type="compositionally biased region" description="Polar residues" evidence="1">
    <location>
        <begin position="79"/>
        <end position="93"/>
    </location>
</feature>
<organism evidence="2 3">
    <name type="scientific">Pleurodeles waltl</name>
    <name type="common">Iberian ribbed newt</name>
    <dbReference type="NCBI Taxonomy" id="8319"/>
    <lineage>
        <taxon>Eukaryota</taxon>
        <taxon>Metazoa</taxon>
        <taxon>Chordata</taxon>
        <taxon>Craniata</taxon>
        <taxon>Vertebrata</taxon>
        <taxon>Euteleostomi</taxon>
        <taxon>Amphibia</taxon>
        <taxon>Batrachia</taxon>
        <taxon>Caudata</taxon>
        <taxon>Salamandroidea</taxon>
        <taxon>Salamandridae</taxon>
        <taxon>Pleurodelinae</taxon>
        <taxon>Pleurodeles</taxon>
    </lineage>
</organism>
<evidence type="ECO:0000313" key="2">
    <source>
        <dbReference type="EMBL" id="KAJ1108245.1"/>
    </source>
</evidence>
<comment type="caution">
    <text evidence="2">The sequence shown here is derived from an EMBL/GenBank/DDBJ whole genome shotgun (WGS) entry which is preliminary data.</text>
</comment>
<keyword evidence="3" id="KW-1185">Reference proteome</keyword>
<gene>
    <name evidence="2" type="ORF">NDU88_005626</name>
</gene>
<sequence>MVNRDYEQFILRQARQQENPEGDNPGGDPEDIASPRDSNTCARPHLEETGHERDLESKGPPPAGGDTAQVLTEGRSGKTHYNMSANLAPSSLLQDRVTYE</sequence>
<dbReference type="Proteomes" id="UP001066276">
    <property type="component" value="Chromosome 9"/>
</dbReference>
<feature type="compositionally biased region" description="Basic and acidic residues" evidence="1">
    <location>
        <begin position="44"/>
        <end position="57"/>
    </location>
</feature>
<name>A0AAV7N6E8_PLEWA</name>
<evidence type="ECO:0000313" key="3">
    <source>
        <dbReference type="Proteomes" id="UP001066276"/>
    </source>
</evidence>
<accession>A0AAV7N6E8</accession>
<feature type="region of interest" description="Disordered" evidence="1">
    <location>
        <begin position="1"/>
        <end position="100"/>
    </location>
</feature>
<protein>
    <submittedName>
        <fullName evidence="2">Uncharacterized protein</fullName>
    </submittedName>
</protein>
<reference evidence="2" key="1">
    <citation type="journal article" date="2022" name="bioRxiv">
        <title>Sequencing and chromosome-scale assembly of the giantPleurodeles waltlgenome.</title>
        <authorList>
            <person name="Brown T."/>
            <person name="Elewa A."/>
            <person name="Iarovenko S."/>
            <person name="Subramanian E."/>
            <person name="Araus A.J."/>
            <person name="Petzold A."/>
            <person name="Susuki M."/>
            <person name="Suzuki K.-i.T."/>
            <person name="Hayashi T."/>
            <person name="Toyoda A."/>
            <person name="Oliveira C."/>
            <person name="Osipova E."/>
            <person name="Leigh N.D."/>
            <person name="Simon A."/>
            <person name="Yun M.H."/>
        </authorList>
    </citation>
    <scope>NUCLEOTIDE SEQUENCE</scope>
    <source>
        <strain evidence="2">20211129_DDA</strain>
        <tissue evidence="2">Liver</tissue>
    </source>
</reference>
<dbReference type="AlphaFoldDB" id="A0AAV7N6E8"/>
<dbReference type="EMBL" id="JANPWB010000013">
    <property type="protein sequence ID" value="KAJ1108245.1"/>
    <property type="molecule type" value="Genomic_DNA"/>
</dbReference>
<proteinExistence type="predicted"/>